<proteinExistence type="predicted"/>
<protein>
    <submittedName>
        <fullName evidence="2">Uncharacterized protein</fullName>
    </submittedName>
</protein>
<accession>A0A8T1PHM0</accession>
<evidence type="ECO:0000313" key="3">
    <source>
        <dbReference type="Proteomes" id="UP000811609"/>
    </source>
</evidence>
<feature type="region of interest" description="Disordered" evidence="1">
    <location>
        <begin position="47"/>
        <end position="68"/>
    </location>
</feature>
<sequence length="137" mass="15233">MEEETMELSESQILQPLGSRTTPATLPMIADLPMRAGNLVEACSRKQKRSSSLVPRSIEGVDEGVEGDAEQSSAFDSLDCALECFFVLGGIFSRCSLQIGVVFEEVEQRNATQEIERVSERTRQRVFSSEIKPTFRV</sequence>
<dbReference type="Proteomes" id="UP000811609">
    <property type="component" value="Chromosome 9"/>
</dbReference>
<name>A0A8T1PHM0_CARIL</name>
<organism evidence="2 3">
    <name type="scientific">Carya illinoinensis</name>
    <name type="common">Pecan</name>
    <dbReference type="NCBI Taxonomy" id="32201"/>
    <lineage>
        <taxon>Eukaryota</taxon>
        <taxon>Viridiplantae</taxon>
        <taxon>Streptophyta</taxon>
        <taxon>Embryophyta</taxon>
        <taxon>Tracheophyta</taxon>
        <taxon>Spermatophyta</taxon>
        <taxon>Magnoliopsida</taxon>
        <taxon>eudicotyledons</taxon>
        <taxon>Gunneridae</taxon>
        <taxon>Pentapetalae</taxon>
        <taxon>rosids</taxon>
        <taxon>fabids</taxon>
        <taxon>Fagales</taxon>
        <taxon>Juglandaceae</taxon>
        <taxon>Carya</taxon>
    </lineage>
</organism>
<dbReference type="AlphaFoldDB" id="A0A8T1PHM0"/>
<comment type="caution">
    <text evidence="2">The sequence shown here is derived from an EMBL/GenBank/DDBJ whole genome shotgun (WGS) entry which is preliminary data.</text>
</comment>
<gene>
    <name evidence="2" type="ORF">CIPAW_09G050100</name>
</gene>
<reference evidence="2" key="1">
    <citation type="submission" date="2020-12" db="EMBL/GenBank/DDBJ databases">
        <title>WGS assembly of Carya illinoinensis cv. Pawnee.</title>
        <authorList>
            <person name="Platts A."/>
            <person name="Shu S."/>
            <person name="Wright S."/>
            <person name="Barry K."/>
            <person name="Edger P."/>
            <person name="Pires J.C."/>
            <person name="Schmutz J."/>
        </authorList>
    </citation>
    <scope>NUCLEOTIDE SEQUENCE</scope>
    <source>
        <tissue evidence="2">Leaf</tissue>
    </source>
</reference>
<evidence type="ECO:0000256" key="1">
    <source>
        <dbReference type="SAM" id="MobiDB-lite"/>
    </source>
</evidence>
<dbReference type="EMBL" id="CM031817">
    <property type="protein sequence ID" value="KAG6641111.1"/>
    <property type="molecule type" value="Genomic_DNA"/>
</dbReference>
<evidence type="ECO:0000313" key="2">
    <source>
        <dbReference type="EMBL" id="KAG6641111.1"/>
    </source>
</evidence>
<keyword evidence="3" id="KW-1185">Reference proteome</keyword>